<evidence type="ECO:0000256" key="4">
    <source>
        <dbReference type="ARBA" id="ARBA00022807"/>
    </source>
</evidence>
<dbReference type="PROSITE" id="PS51935">
    <property type="entry name" value="NLPC_P60"/>
    <property type="match status" value="1"/>
</dbReference>
<evidence type="ECO:0000256" key="1">
    <source>
        <dbReference type="ARBA" id="ARBA00007074"/>
    </source>
</evidence>
<dbReference type="AlphaFoldDB" id="A0AB35U9Q2"/>
<accession>A0AB35U9Q2</accession>
<feature type="domain" description="NlpC/P60" evidence="6">
    <location>
        <begin position="192"/>
        <end position="334"/>
    </location>
</feature>
<evidence type="ECO:0000313" key="8">
    <source>
        <dbReference type="Proteomes" id="UP001286174"/>
    </source>
</evidence>
<dbReference type="InterPro" id="IPR008044">
    <property type="entry name" value="Phage_lysin"/>
</dbReference>
<evidence type="ECO:0000256" key="3">
    <source>
        <dbReference type="ARBA" id="ARBA00022801"/>
    </source>
</evidence>
<keyword evidence="5" id="KW-1133">Transmembrane helix</keyword>
<sequence length="335" mass="36646">MRLIELMTGRADMSEGIRITGKGLMKLFTGYLITFLIAPCLIVITAAAAAAAPVLYADWLKERAEVWFADLFDHSDERAAEWYTNVYMDFEDYSPADYSAYWLAEAVSLYHYVDTGQNICTKDLSMDEYMNSFNPAAGSNQFGAIMDELQERTGYSVDLYGRSRIKDIAADMQQKGNDFSSNGSGATGPIVLPSDGSVISNALAWAVAIANDPDHGYSQINRYGPDYDCSSFVSAAFHAAGVPVGLTNNTTSMQYNFPANGFTMIPFSKASLAAGDVMLAVNHTEIYLGNDMSVGAHIDENGTTFGRQSGDQTGNEISVGKYWDDGWVWILRYTG</sequence>
<comment type="similarity">
    <text evidence="1">Belongs to the peptidase C40 family.</text>
</comment>
<evidence type="ECO:0000259" key="6">
    <source>
        <dbReference type="PROSITE" id="PS51935"/>
    </source>
</evidence>
<feature type="transmembrane region" description="Helical" evidence="5">
    <location>
        <begin position="28"/>
        <end position="56"/>
    </location>
</feature>
<keyword evidence="5" id="KW-0472">Membrane</keyword>
<keyword evidence="2" id="KW-0645">Protease</keyword>
<evidence type="ECO:0000313" key="7">
    <source>
        <dbReference type="EMBL" id="MDX8420495.1"/>
    </source>
</evidence>
<proteinExistence type="inferred from homology"/>
<comment type="caution">
    <text evidence="7">The sequence shown here is derived from an EMBL/GenBank/DDBJ whole genome shotgun (WGS) entry which is preliminary data.</text>
</comment>
<dbReference type="InterPro" id="IPR000064">
    <property type="entry name" value="NLP_P60_dom"/>
</dbReference>
<dbReference type="GO" id="GO:0006508">
    <property type="term" value="P:proteolysis"/>
    <property type="evidence" value="ECO:0007669"/>
    <property type="project" value="UniProtKB-KW"/>
</dbReference>
<dbReference type="EMBL" id="JALBUR010000042">
    <property type="protein sequence ID" value="MDX8420495.1"/>
    <property type="molecule type" value="Genomic_DNA"/>
</dbReference>
<dbReference type="Pfam" id="PF05382">
    <property type="entry name" value="Amidase_5"/>
    <property type="match status" value="1"/>
</dbReference>
<reference evidence="7 8" key="1">
    <citation type="submission" date="2022-03" db="EMBL/GenBank/DDBJ databases">
        <title>Novel taxa within the pig intestine.</title>
        <authorList>
            <person name="Wylensek D."/>
            <person name="Bishof K."/>
            <person name="Afrizal A."/>
            <person name="Clavel T."/>
        </authorList>
    </citation>
    <scope>NUCLEOTIDE SEQUENCE [LARGE SCALE GENOMIC DNA]</scope>
    <source>
        <strain evidence="7 8">CLA-KB-P133</strain>
    </source>
</reference>
<keyword evidence="3" id="KW-0378">Hydrolase</keyword>
<gene>
    <name evidence="7" type="ORF">MOZ60_10400</name>
</gene>
<keyword evidence="4" id="KW-0788">Thiol protease</keyword>
<dbReference type="RefSeq" id="WP_370596624.1">
    <property type="nucleotide sequence ID" value="NZ_JALBUR010000042.1"/>
</dbReference>
<name>A0AB35U9Q2_9FIRM</name>
<organism evidence="7 8">
    <name type="scientific">Grylomicrobium aquisgranensis</name>
    <dbReference type="NCBI Taxonomy" id="2926318"/>
    <lineage>
        <taxon>Bacteria</taxon>
        <taxon>Bacillati</taxon>
        <taxon>Bacillota</taxon>
        <taxon>Erysipelotrichia</taxon>
        <taxon>Erysipelotrichales</taxon>
        <taxon>Erysipelotrichaceae</taxon>
        <taxon>Grylomicrobium</taxon>
    </lineage>
</organism>
<evidence type="ECO:0000256" key="2">
    <source>
        <dbReference type="ARBA" id="ARBA00022670"/>
    </source>
</evidence>
<dbReference type="SUPFAM" id="SSF54001">
    <property type="entry name" value="Cysteine proteinases"/>
    <property type="match status" value="1"/>
</dbReference>
<dbReference type="InterPro" id="IPR057370">
    <property type="entry name" value="ELLD"/>
</dbReference>
<dbReference type="GO" id="GO:0008234">
    <property type="term" value="F:cysteine-type peptidase activity"/>
    <property type="evidence" value="ECO:0007669"/>
    <property type="project" value="UniProtKB-KW"/>
</dbReference>
<dbReference type="Proteomes" id="UP001286174">
    <property type="component" value="Unassembled WGS sequence"/>
</dbReference>
<protein>
    <submittedName>
        <fullName evidence="7">NlpC/P60 family protein</fullName>
    </submittedName>
</protein>
<keyword evidence="5" id="KW-0812">Transmembrane</keyword>
<keyword evidence="8" id="KW-1185">Reference proteome</keyword>
<dbReference type="Pfam" id="PF25309">
    <property type="entry name" value="ELLD"/>
    <property type="match status" value="1"/>
</dbReference>
<evidence type="ECO:0000256" key="5">
    <source>
        <dbReference type="SAM" id="Phobius"/>
    </source>
</evidence>
<dbReference type="Gene3D" id="3.90.1720.10">
    <property type="entry name" value="endopeptidase domain like (from Nostoc punctiforme)"/>
    <property type="match status" value="1"/>
</dbReference>
<dbReference type="InterPro" id="IPR038765">
    <property type="entry name" value="Papain-like_cys_pep_sf"/>
</dbReference>